<dbReference type="GO" id="GO:0071555">
    <property type="term" value="P:cell wall organization"/>
    <property type="evidence" value="ECO:0007669"/>
    <property type="project" value="TreeGrafter"/>
</dbReference>
<dbReference type="EMBL" id="JACFOF010000004">
    <property type="protein sequence ID" value="MBW7953566.1"/>
    <property type="molecule type" value="Genomic_DNA"/>
</dbReference>
<keyword evidence="5 9" id="KW-1133">Transmembrane helix</keyword>
<evidence type="ECO:0000256" key="5">
    <source>
        <dbReference type="ARBA" id="ARBA00022989"/>
    </source>
</evidence>
<evidence type="ECO:0000256" key="8">
    <source>
        <dbReference type="SAM" id="MobiDB-lite"/>
    </source>
</evidence>
<sequence>MTDIVSLEPYINMLPYALLAFLAAVILTPIIGVIAEKFDFVDLPATMRKRTDKTISQRLHDNVKPRLGALAVIIPFMIIAAGTVHMSTQMGGMFVGLAILTIVGILDDKYELSGKVQLLFQLIAAVIVVITGSTITGISVAGLDLDFVASSTAINFGSLVYYMNLPADIITVIWILLIVNALNWVCGIDALGEGMAIIAALVMSILSVRFGALDLAFIPFVLAFGILGFILYNYPPSKIIGGTVGHGYGFIIAVLSIMISSVATAGNGPKLTTSIIILSIPILDMIWVLINRMKENKTINIFKLLSISGRVHLHHRLMVAGLTTKQTLYVETSAMAIIAVVAFYFGDFNNALTTGLIVIALILILFTFISIRNRAVSRTKIVKRSKEPEDPPAIVDTGPSPEERYAY</sequence>
<feature type="transmembrane region" description="Helical" evidence="9">
    <location>
        <begin position="271"/>
        <end position="290"/>
    </location>
</feature>
<reference evidence="10" key="1">
    <citation type="journal article" date="2022" name="ISME J.">
        <title>A general approach to explore prokaryotic protein glycosylation reveals the unique surface layer modulation of an anammox bacterium.</title>
        <authorList>
            <person name="Pabst M."/>
            <person name="Grouzdev D.S."/>
            <person name="Lawson C.E."/>
            <person name="Kleikamp H.B.C."/>
            <person name="de Ram C."/>
            <person name="Louwen R."/>
            <person name="Lin Y.M."/>
            <person name="Lucker S."/>
            <person name="van Loosdrecht M.C.M."/>
            <person name="Laureni M."/>
        </authorList>
    </citation>
    <scope>NUCLEOTIDE SEQUENCE</scope>
    <source>
        <strain evidence="10">BROCD043</strain>
    </source>
</reference>
<feature type="binding site" evidence="7">
    <location>
        <position position="183"/>
    </location>
    <ligand>
        <name>Mg(2+)</name>
        <dbReference type="ChEBI" id="CHEBI:18420"/>
    </ligand>
</feature>
<dbReference type="Pfam" id="PF00953">
    <property type="entry name" value="Glycos_transf_4"/>
    <property type="match status" value="1"/>
</dbReference>
<feature type="transmembrane region" description="Helical" evidence="9">
    <location>
        <begin position="328"/>
        <end position="345"/>
    </location>
</feature>
<dbReference type="GO" id="GO:0005886">
    <property type="term" value="C:plasma membrane"/>
    <property type="evidence" value="ECO:0007669"/>
    <property type="project" value="UniProtKB-SubCell"/>
</dbReference>
<feature type="transmembrane region" description="Helical" evidence="9">
    <location>
        <begin position="159"/>
        <end position="179"/>
    </location>
</feature>
<evidence type="ECO:0000256" key="1">
    <source>
        <dbReference type="ARBA" id="ARBA00004651"/>
    </source>
</evidence>
<dbReference type="PANTHER" id="PTHR22926">
    <property type="entry name" value="PHOSPHO-N-ACETYLMURAMOYL-PENTAPEPTIDE-TRANSFERASE"/>
    <property type="match status" value="1"/>
</dbReference>
<comment type="subcellular location">
    <subcellularLocation>
        <location evidence="1">Cell membrane</location>
        <topology evidence="1">Multi-pass membrane protein</topology>
    </subcellularLocation>
</comment>
<dbReference type="GO" id="GO:0016780">
    <property type="term" value="F:phosphotransferase activity, for other substituted phosphate groups"/>
    <property type="evidence" value="ECO:0007669"/>
    <property type="project" value="InterPro"/>
</dbReference>
<proteinExistence type="predicted"/>
<feature type="transmembrane region" description="Helical" evidence="9">
    <location>
        <begin position="351"/>
        <end position="371"/>
    </location>
</feature>
<comment type="caution">
    <text evidence="10">The sequence shown here is derived from an EMBL/GenBank/DDBJ whole genome shotgun (WGS) entry which is preliminary data.</text>
</comment>
<keyword evidence="2" id="KW-1003">Cell membrane</keyword>
<dbReference type="Proteomes" id="UP000781173">
    <property type="component" value="Unassembled WGS sequence"/>
</dbReference>
<dbReference type="GO" id="GO:0046872">
    <property type="term" value="F:metal ion binding"/>
    <property type="evidence" value="ECO:0007669"/>
    <property type="project" value="UniProtKB-KW"/>
</dbReference>
<keyword evidence="3 10" id="KW-0808">Transferase</keyword>
<evidence type="ECO:0000256" key="6">
    <source>
        <dbReference type="ARBA" id="ARBA00023136"/>
    </source>
</evidence>
<evidence type="ECO:0000313" key="11">
    <source>
        <dbReference type="Proteomes" id="UP000781173"/>
    </source>
</evidence>
<evidence type="ECO:0000256" key="7">
    <source>
        <dbReference type="PIRSR" id="PIRSR600715-1"/>
    </source>
</evidence>
<keyword evidence="4 9" id="KW-0812">Transmembrane</keyword>
<evidence type="ECO:0000256" key="2">
    <source>
        <dbReference type="ARBA" id="ARBA00022475"/>
    </source>
</evidence>
<dbReference type="InterPro" id="IPR000715">
    <property type="entry name" value="Glycosyl_transferase_4"/>
</dbReference>
<keyword evidence="7" id="KW-0460">Magnesium</keyword>
<accession>A0A952DRT4</accession>
<evidence type="ECO:0000256" key="4">
    <source>
        <dbReference type="ARBA" id="ARBA00022692"/>
    </source>
</evidence>
<gene>
    <name evidence="10" type="ORF">H3C67_02160</name>
</gene>
<dbReference type="GO" id="GO:0044038">
    <property type="term" value="P:cell wall macromolecule biosynthetic process"/>
    <property type="evidence" value="ECO:0007669"/>
    <property type="project" value="TreeGrafter"/>
</dbReference>
<comment type="cofactor">
    <cofactor evidence="7">
        <name>Mg(2+)</name>
        <dbReference type="ChEBI" id="CHEBI:18420"/>
    </cofactor>
</comment>
<feature type="transmembrane region" description="Helical" evidence="9">
    <location>
        <begin position="90"/>
        <end position="106"/>
    </location>
</feature>
<evidence type="ECO:0000313" key="10">
    <source>
        <dbReference type="EMBL" id="MBW7953566.1"/>
    </source>
</evidence>
<dbReference type="GO" id="GO:0009103">
    <property type="term" value="P:lipopolysaccharide biosynthetic process"/>
    <property type="evidence" value="ECO:0007669"/>
    <property type="project" value="TreeGrafter"/>
</dbReference>
<evidence type="ECO:0000256" key="3">
    <source>
        <dbReference type="ARBA" id="ARBA00022679"/>
    </source>
</evidence>
<feature type="transmembrane region" description="Helical" evidence="9">
    <location>
        <begin position="191"/>
        <end position="210"/>
    </location>
</feature>
<keyword evidence="6 9" id="KW-0472">Membrane</keyword>
<keyword evidence="7" id="KW-0479">Metal-binding</keyword>
<protein>
    <submittedName>
        <fullName evidence="10">Undecaprenyl/decaprenyl-phosphate alpha-N-acetylglucosaminyl 1-phosphate transferase</fullName>
    </submittedName>
</protein>
<evidence type="ECO:0000256" key="9">
    <source>
        <dbReference type="SAM" id="Phobius"/>
    </source>
</evidence>
<organism evidence="10 11">
    <name type="scientific">Candidatus Dojkabacteria bacterium</name>
    <dbReference type="NCBI Taxonomy" id="2099670"/>
    <lineage>
        <taxon>Bacteria</taxon>
        <taxon>Candidatus Dojkabacteria</taxon>
    </lineage>
</organism>
<feature type="transmembrane region" description="Helical" evidence="9">
    <location>
        <begin position="216"/>
        <end position="234"/>
    </location>
</feature>
<feature type="region of interest" description="Disordered" evidence="8">
    <location>
        <begin position="387"/>
        <end position="407"/>
    </location>
</feature>
<feature type="transmembrane region" description="Helical" evidence="9">
    <location>
        <begin position="67"/>
        <end position="84"/>
    </location>
</feature>
<name>A0A952DRT4_9BACT</name>
<dbReference type="AlphaFoldDB" id="A0A952DRT4"/>
<dbReference type="PANTHER" id="PTHR22926:SF3">
    <property type="entry name" value="UNDECAPRENYL-PHOSPHATE ALPHA-N-ACETYLGLUCOSAMINYL 1-PHOSPHATE TRANSFERASE"/>
    <property type="match status" value="1"/>
</dbReference>
<feature type="transmembrane region" description="Helical" evidence="9">
    <location>
        <begin position="118"/>
        <end position="139"/>
    </location>
</feature>
<feature type="transmembrane region" description="Helical" evidence="9">
    <location>
        <begin position="246"/>
        <end position="265"/>
    </location>
</feature>
<feature type="transmembrane region" description="Helical" evidence="9">
    <location>
        <begin position="16"/>
        <end position="35"/>
    </location>
</feature>
<dbReference type="CDD" id="cd06853">
    <property type="entry name" value="GT_WecA_like"/>
    <property type="match status" value="1"/>
</dbReference>